<keyword evidence="2" id="KW-0805">Transcription regulation</keyword>
<evidence type="ECO:0000256" key="4">
    <source>
        <dbReference type="ARBA" id="ARBA00023163"/>
    </source>
</evidence>
<keyword evidence="3" id="KW-0238">DNA-binding</keyword>
<organism evidence="6 9">
    <name type="scientific">Teichococcus wenyumeiae</name>
    <dbReference type="NCBI Taxonomy" id="2478470"/>
    <lineage>
        <taxon>Bacteria</taxon>
        <taxon>Pseudomonadati</taxon>
        <taxon>Pseudomonadota</taxon>
        <taxon>Alphaproteobacteria</taxon>
        <taxon>Acetobacterales</taxon>
        <taxon>Roseomonadaceae</taxon>
        <taxon>Roseomonas</taxon>
    </lineage>
</organism>
<evidence type="ECO:0000313" key="7">
    <source>
        <dbReference type="EMBL" id="RMI25139.1"/>
    </source>
</evidence>
<dbReference type="Gene3D" id="1.10.10.10">
    <property type="entry name" value="Winged helix-like DNA-binding domain superfamily/Winged helix DNA-binding domain"/>
    <property type="match status" value="1"/>
</dbReference>
<comment type="similarity">
    <text evidence="1">Belongs to the LysR transcriptional regulatory family.</text>
</comment>
<name>A0A3A9JY87_9PROT</name>
<dbReference type="SUPFAM" id="SSF53850">
    <property type="entry name" value="Periplasmic binding protein-like II"/>
    <property type="match status" value="1"/>
</dbReference>
<comment type="caution">
    <text evidence="6">The sequence shown here is derived from an EMBL/GenBank/DDBJ whole genome shotgun (WGS) entry which is preliminary data.</text>
</comment>
<reference evidence="6 9" key="1">
    <citation type="submission" date="2018-09" db="EMBL/GenBank/DDBJ databases">
        <title>Roseomonas sp. nov., isolated from feces of Tibetan antelopes in the Qinghai-Tibet plateau, China.</title>
        <authorList>
            <person name="Tian Z."/>
        </authorList>
    </citation>
    <scope>NUCLEOTIDE SEQUENCE [LARGE SCALE GENOMIC DNA]</scope>
    <source>
        <strain evidence="7 8">Z23</strain>
        <strain evidence="6 9">Z24</strain>
    </source>
</reference>
<dbReference type="PANTHER" id="PTHR30346:SF30">
    <property type="entry name" value="SMALL NEUTRAL PROTEASE REGULATORY PROTEIN"/>
    <property type="match status" value="1"/>
</dbReference>
<dbReference type="InterPro" id="IPR037410">
    <property type="entry name" value="BudR_PBP2"/>
</dbReference>
<dbReference type="CDD" id="cd08451">
    <property type="entry name" value="PBP2_BudR"/>
    <property type="match status" value="1"/>
</dbReference>
<dbReference type="InterPro" id="IPR005119">
    <property type="entry name" value="LysR_subst-bd"/>
</dbReference>
<dbReference type="GO" id="GO:0003700">
    <property type="term" value="F:DNA-binding transcription factor activity"/>
    <property type="evidence" value="ECO:0007669"/>
    <property type="project" value="InterPro"/>
</dbReference>
<dbReference type="PROSITE" id="PS50931">
    <property type="entry name" value="HTH_LYSR"/>
    <property type="match status" value="1"/>
</dbReference>
<feature type="domain" description="HTH lysR-type" evidence="5">
    <location>
        <begin position="1"/>
        <end position="58"/>
    </location>
</feature>
<evidence type="ECO:0000313" key="9">
    <source>
        <dbReference type="Proteomes" id="UP000278036"/>
    </source>
</evidence>
<proteinExistence type="inferred from homology"/>
<dbReference type="GO" id="GO:0032993">
    <property type="term" value="C:protein-DNA complex"/>
    <property type="evidence" value="ECO:0007669"/>
    <property type="project" value="TreeGrafter"/>
</dbReference>
<evidence type="ECO:0000256" key="2">
    <source>
        <dbReference type="ARBA" id="ARBA00023015"/>
    </source>
</evidence>
<dbReference type="Pfam" id="PF03466">
    <property type="entry name" value="LysR_substrate"/>
    <property type="match status" value="1"/>
</dbReference>
<protein>
    <submittedName>
        <fullName evidence="6">LysR family transcriptional regulator</fullName>
    </submittedName>
</protein>
<dbReference type="EMBL" id="RAQU01000010">
    <property type="protein sequence ID" value="RKK05788.1"/>
    <property type="molecule type" value="Genomic_DNA"/>
</dbReference>
<dbReference type="FunFam" id="1.10.10.10:FF:000001">
    <property type="entry name" value="LysR family transcriptional regulator"/>
    <property type="match status" value="1"/>
</dbReference>
<dbReference type="SUPFAM" id="SSF46785">
    <property type="entry name" value="Winged helix' DNA-binding domain"/>
    <property type="match status" value="1"/>
</dbReference>
<dbReference type="EMBL" id="RFLX01000006">
    <property type="protein sequence ID" value="RMI25139.1"/>
    <property type="molecule type" value="Genomic_DNA"/>
</dbReference>
<accession>A0A3A9JY87</accession>
<keyword evidence="8" id="KW-1185">Reference proteome</keyword>
<dbReference type="InParanoid" id="A0A3A9JY87"/>
<dbReference type="PANTHER" id="PTHR30346">
    <property type="entry name" value="TRANSCRIPTIONAL DUAL REGULATOR HCAR-RELATED"/>
    <property type="match status" value="1"/>
</dbReference>
<evidence type="ECO:0000313" key="8">
    <source>
        <dbReference type="Proteomes" id="UP000274097"/>
    </source>
</evidence>
<dbReference type="InterPro" id="IPR036388">
    <property type="entry name" value="WH-like_DNA-bd_sf"/>
</dbReference>
<dbReference type="PRINTS" id="PR00039">
    <property type="entry name" value="HTHLYSR"/>
</dbReference>
<evidence type="ECO:0000259" key="5">
    <source>
        <dbReference type="PROSITE" id="PS50931"/>
    </source>
</evidence>
<evidence type="ECO:0000256" key="1">
    <source>
        <dbReference type="ARBA" id="ARBA00009437"/>
    </source>
</evidence>
<dbReference type="Gene3D" id="3.40.190.10">
    <property type="entry name" value="Periplasmic binding protein-like II"/>
    <property type="match status" value="2"/>
</dbReference>
<dbReference type="GO" id="GO:0003677">
    <property type="term" value="F:DNA binding"/>
    <property type="evidence" value="ECO:0007669"/>
    <property type="project" value="UniProtKB-KW"/>
</dbReference>
<dbReference type="Proteomes" id="UP000278036">
    <property type="component" value="Unassembled WGS sequence"/>
</dbReference>
<evidence type="ECO:0000256" key="3">
    <source>
        <dbReference type="ARBA" id="ARBA00023125"/>
    </source>
</evidence>
<dbReference type="Pfam" id="PF00126">
    <property type="entry name" value="HTH_1"/>
    <property type="match status" value="1"/>
</dbReference>
<dbReference type="InterPro" id="IPR036390">
    <property type="entry name" value="WH_DNA-bd_sf"/>
</dbReference>
<dbReference type="InterPro" id="IPR000847">
    <property type="entry name" value="LysR_HTH_N"/>
</dbReference>
<sequence length="301" mass="32804">MDLRHLRYFIAVAEELSFTRAASRLGLGQPPLSQQIQQLEREVGAPLFDRLPRGVALTAAGQRMLRDAKEILARSEQAVLNARRAAWGELGLLRIGFTPSASFNPFVTASIRDYRQAYPDVRVELMEATTAQLLEGFQTHRLDVAFIRPASGETGQLPCRLLLREEMLVALPAGHPLAGRRSIPLTALKGESFILYPRRNGRALYDAIVEACEAAGFSPRVAQEAPQMASTVTLIASGIGISLVPASMGQLLAEGVTYRPLRGPAPRADLSLVHQTDTAQEVTSAFTRLVLERARRAGPST</sequence>
<dbReference type="AlphaFoldDB" id="A0A3A9JY87"/>
<dbReference type="Proteomes" id="UP000274097">
    <property type="component" value="Unassembled WGS sequence"/>
</dbReference>
<dbReference type="OrthoDB" id="9811588at2"/>
<evidence type="ECO:0000313" key="6">
    <source>
        <dbReference type="EMBL" id="RKK05788.1"/>
    </source>
</evidence>
<keyword evidence="4" id="KW-0804">Transcription</keyword>
<gene>
    <name evidence="6" type="ORF">D6Z83_02565</name>
    <name evidence="7" type="ORF">EBE87_10065</name>
</gene>